<gene>
    <name evidence="3" type="ORF">SAMN05444279_11179</name>
</gene>
<feature type="signal peptide" evidence="1">
    <location>
        <begin position="1"/>
        <end position="24"/>
    </location>
</feature>
<evidence type="ECO:0000313" key="3">
    <source>
        <dbReference type="EMBL" id="SHE91408.1"/>
    </source>
</evidence>
<keyword evidence="1" id="KW-0732">Signal</keyword>
<dbReference type="RefSeq" id="WP_149775871.1">
    <property type="nucleotide sequence ID" value="NZ_FQVK01000011.1"/>
</dbReference>
<protein>
    <submittedName>
        <fullName evidence="3">Polyisoprenoid-binding protein YceI</fullName>
    </submittedName>
</protein>
<dbReference type="InterPro" id="IPR006311">
    <property type="entry name" value="TAT_signal"/>
</dbReference>
<dbReference type="Proteomes" id="UP000325134">
    <property type="component" value="Unassembled WGS sequence"/>
</dbReference>
<dbReference type="PANTHER" id="PTHR34406">
    <property type="entry name" value="PROTEIN YCEI"/>
    <property type="match status" value="1"/>
</dbReference>
<keyword evidence="4" id="KW-1185">Reference proteome</keyword>
<dbReference type="OrthoDB" id="9811006at2"/>
<evidence type="ECO:0000256" key="1">
    <source>
        <dbReference type="SAM" id="SignalP"/>
    </source>
</evidence>
<proteinExistence type="predicted"/>
<name>A0A1M4XD57_9RHOB</name>
<dbReference type="InterPro" id="IPR007372">
    <property type="entry name" value="Lipid/polyisoprenoid-bd_YceI"/>
</dbReference>
<dbReference type="Gene3D" id="2.40.128.110">
    <property type="entry name" value="Lipid/polyisoprenoid-binding, YceI-like"/>
    <property type="match status" value="1"/>
</dbReference>
<evidence type="ECO:0000259" key="2">
    <source>
        <dbReference type="SMART" id="SM00867"/>
    </source>
</evidence>
<organism evidence="3 4">
    <name type="scientific">Ruegeria intermedia</name>
    <dbReference type="NCBI Taxonomy" id="996115"/>
    <lineage>
        <taxon>Bacteria</taxon>
        <taxon>Pseudomonadati</taxon>
        <taxon>Pseudomonadota</taxon>
        <taxon>Alphaproteobacteria</taxon>
        <taxon>Rhodobacterales</taxon>
        <taxon>Roseobacteraceae</taxon>
        <taxon>Ruegeria</taxon>
    </lineage>
</organism>
<feature type="chain" id="PRO_5012296297" evidence="1">
    <location>
        <begin position="25"/>
        <end position="198"/>
    </location>
</feature>
<evidence type="ECO:0000313" key="4">
    <source>
        <dbReference type="Proteomes" id="UP000325134"/>
    </source>
</evidence>
<accession>A0A1M4XD57</accession>
<dbReference type="SMART" id="SM00867">
    <property type="entry name" value="YceI"/>
    <property type="match status" value="1"/>
</dbReference>
<feature type="domain" description="Lipid/polyisoprenoid-binding YceI-like" evidence="2">
    <location>
        <begin position="28"/>
        <end position="195"/>
    </location>
</feature>
<dbReference type="SUPFAM" id="SSF101874">
    <property type="entry name" value="YceI-like"/>
    <property type="match status" value="1"/>
</dbReference>
<dbReference type="PROSITE" id="PS51318">
    <property type="entry name" value="TAT"/>
    <property type="match status" value="1"/>
</dbReference>
<dbReference type="InterPro" id="IPR036761">
    <property type="entry name" value="TTHA0802/YceI-like_sf"/>
</dbReference>
<dbReference type="AlphaFoldDB" id="A0A1M4XD57"/>
<reference evidence="3 4" key="1">
    <citation type="submission" date="2016-11" db="EMBL/GenBank/DDBJ databases">
        <authorList>
            <person name="Varghese N."/>
            <person name="Submissions S."/>
        </authorList>
    </citation>
    <scope>NUCLEOTIDE SEQUENCE [LARGE SCALE GENOMIC DNA]</scope>
    <source>
        <strain evidence="3 4">DSM 29341</strain>
    </source>
</reference>
<dbReference type="Pfam" id="PF04264">
    <property type="entry name" value="YceI"/>
    <property type="match status" value="1"/>
</dbReference>
<dbReference type="PANTHER" id="PTHR34406:SF1">
    <property type="entry name" value="PROTEIN YCEI"/>
    <property type="match status" value="1"/>
</dbReference>
<sequence>MTRLRRRDLVAALAALVATAPAFAAPVPYALARSKTLIAFTFQLSGTPQTGTMPIRTADVWVDTRRLQNSRATVVLDVARAETRLPFAREPMLGPEVLDAARFPTIQFRSTRIRLGRGGRISDGATITGDLTLRGVTRPIVLQAALYRPPGSARDELDRLSIHLTGALNRHVFGASGYADLVGPTVGLDIRAEIERKP</sequence>
<dbReference type="EMBL" id="FQVK01000011">
    <property type="protein sequence ID" value="SHE91408.1"/>
    <property type="molecule type" value="Genomic_DNA"/>
</dbReference>